<protein>
    <submittedName>
        <fullName evidence="2">Bis(5'-nucleosyl)-tetraphosphatase</fullName>
    </submittedName>
</protein>
<reference evidence="2 3" key="1">
    <citation type="submission" date="2019-07" db="EMBL/GenBank/DDBJ databases">
        <title>Whole genome shotgun sequence of Reyranella soli NBRC 108950.</title>
        <authorList>
            <person name="Hosoyama A."/>
            <person name="Uohara A."/>
            <person name="Ohji S."/>
            <person name="Ichikawa N."/>
        </authorList>
    </citation>
    <scope>NUCLEOTIDE SEQUENCE [LARGE SCALE GENOMIC DNA]</scope>
    <source>
        <strain evidence="2 3">NBRC 108950</strain>
    </source>
</reference>
<dbReference type="GO" id="GO:0008803">
    <property type="term" value="F:bis(5'-nucleosyl)-tetraphosphatase (symmetrical) activity"/>
    <property type="evidence" value="ECO:0007669"/>
    <property type="project" value="TreeGrafter"/>
</dbReference>
<keyword evidence="3" id="KW-1185">Reference proteome</keyword>
<evidence type="ECO:0000313" key="3">
    <source>
        <dbReference type="Proteomes" id="UP000321058"/>
    </source>
</evidence>
<dbReference type="Proteomes" id="UP000321058">
    <property type="component" value="Unassembled WGS sequence"/>
</dbReference>
<evidence type="ECO:0000313" key="2">
    <source>
        <dbReference type="EMBL" id="GEP59514.1"/>
    </source>
</evidence>
<dbReference type="Gene3D" id="3.60.21.10">
    <property type="match status" value="1"/>
</dbReference>
<dbReference type="InterPro" id="IPR004843">
    <property type="entry name" value="Calcineurin-like_PHP"/>
</dbReference>
<sequence length="288" mass="31212">MDAAVALPVEISEWKPAPFALGGETVFAIGDVHGCAAELRALLDAIARLTGEAGGKRRLIYLGDMINRGPDSVGVLEQWAASEEAHGVDHVDRLMGNHEIMMLLTVIGGPHAHKAETMWLSKRMGGTALLEQMRTRAGQPDARPDQALIEAALGDAVVHRLWGMRSHVRLGNTLFVHGGLDPHADPDEFLTRPWTIFTEARWAWINHGFLDWKAGFKGTLVVHGHTPPDKHRDISGMEDPHLFEGDRLGLDGGSARTGIVTAAEIQGGRYRILKAGTPFANPISSSAE</sequence>
<name>A0A512NKN9_9HYPH</name>
<accession>A0A512NKN9</accession>
<dbReference type="PANTHER" id="PTHR42850:SF4">
    <property type="entry name" value="ZINC-DEPENDENT ENDOPOLYPHOSPHATASE"/>
    <property type="match status" value="1"/>
</dbReference>
<proteinExistence type="predicted"/>
<comment type="caution">
    <text evidence="2">The sequence shown here is derived from an EMBL/GenBank/DDBJ whole genome shotgun (WGS) entry which is preliminary data.</text>
</comment>
<dbReference type="OrthoDB" id="9807890at2"/>
<dbReference type="GO" id="GO:0110154">
    <property type="term" value="P:RNA decapping"/>
    <property type="evidence" value="ECO:0007669"/>
    <property type="project" value="TreeGrafter"/>
</dbReference>
<organism evidence="2 3">
    <name type="scientific">Reyranella soli</name>
    <dbReference type="NCBI Taxonomy" id="1230389"/>
    <lineage>
        <taxon>Bacteria</taxon>
        <taxon>Pseudomonadati</taxon>
        <taxon>Pseudomonadota</taxon>
        <taxon>Alphaproteobacteria</taxon>
        <taxon>Hyphomicrobiales</taxon>
        <taxon>Reyranellaceae</taxon>
        <taxon>Reyranella</taxon>
    </lineage>
</organism>
<dbReference type="SUPFAM" id="SSF56300">
    <property type="entry name" value="Metallo-dependent phosphatases"/>
    <property type="match status" value="1"/>
</dbReference>
<dbReference type="RefSeq" id="WP_147154891.1">
    <property type="nucleotide sequence ID" value="NZ_BKAJ01000133.1"/>
</dbReference>
<dbReference type="AlphaFoldDB" id="A0A512NKN9"/>
<dbReference type="Pfam" id="PF00149">
    <property type="entry name" value="Metallophos"/>
    <property type="match status" value="1"/>
</dbReference>
<dbReference type="EMBL" id="BKAJ01000133">
    <property type="protein sequence ID" value="GEP59514.1"/>
    <property type="molecule type" value="Genomic_DNA"/>
</dbReference>
<dbReference type="PANTHER" id="PTHR42850">
    <property type="entry name" value="METALLOPHOSPHOESTERASE"/>
    <property type="match status" value="1"/>
</dbReference>
<dbReference type="GO" id="GO:0005737">
    <property type="term" value="C:cytoplasm"/>
    <property type="evidence" value="ECO:0007669"/>
    <property type="project" value="TreeGrafter"/>
</dbReference>
<feature type="domain" description="Calcineurin-like phosphoesterase" evidence="1">
    <location>
        <begin position="26"/>
        <end position="240"/>
    </location>
</feature>
<dbReference type="GO" id="GO:0016791">
    <property type="term" value="F:phosphatase activity"/>
    <property type="evidence" value="ECO:0007669"/>
    <property type="project" value="TreeGrafter"/>
</dbReference>
<evidence type="ECO:0000259" key="1">
    <source>
        <dbReference type="Pfam" id="PF00149"/>
    </source>
</evidence>
<dbReference type="InterPro" id="IPR050126">
    <property type="entry name" value="Ap4A_hydrolase"/>
</dbReference>
<gene>
    <name evidence="2" type="ORF">RSO01_66800</name>
</gene>
<dbReference type="InterPro" id="IPR029052">
    <property type="entry name" value="Metallo-depent_PP-like"/>
</dbReference>